<name>A0A8S3ILC0_9BILA</name>
<feature type="non-terminal residue" evidence="2">
    <location>
        <position position="1"/>
    </location>
</feature>
<dbReference type="EMBL" id="CAJOBJ010346492">
    <property type="protein sequence ID" value="CAF5202117.1"/>
    <property type="molecule type" value="Genomic_DNA"/>
</dbReference>
<evidence type="ECO:0000313" key="3">
    <source>
        <dbReference type="Proteomes" id="UP000681720"/>
    </source>
</evidence>
<sequence>SNSQGLLDEVRRIYTVRIGWSTGLDIIALVLTFFSFILYNVFVFKVGRSS</sequence>
<evidence type="ECO:0000256" key="1">
    <source>
        <dbReference type="SAM" id="Phobius"/>
    </source>
</evidence>
<dbReference type="Proteomes" id="UP000681720">
    <property type="component" value="Unassembled WGS sequence"/>
</dbReference>
<keyword evidence="1" id="KW-0812">Transmembrane</keyword>
<feature type="transmembrane region" description="Helical" evidence="1">
    <location>
        <begin position="26"/>
        <end position="44"/>
    </location>
</feature>
<dbReference type="AlphaFoldDB" id="A0A8S3ILC0"/>
<protein>
    <submittedName>
        <fullName evidence="2">Uncharacterized protein</fullName>
    </submittedName>
</protein>
<gene>
    <name evidence="2" type="ORF">GIL414_LOCUS76956</name>
</gene>
<keyword evidence="1" id="KW-1133">Transmembrane helix</keyword>
<keyword evidence="1" id="KW-0472">Membrane</keyword>
<proteinExistence type="predicted"/>
<accession>A0A8S3ILC0</accession>
<comment type="caution">
    <text evidence="2">The sequence shown here is derived from an EMBL/GenBank/DDBJ whole genome shotgun (WGS) entry which is preliminary data.</text>
</comment>
<organism evidence="2 3">
    <name type="scientific">Rotaria magnacalcarata</name>
    <dbReference type="NCBI Taxonomy" id="392030"/>
    <lineage>
        <taxon>Eukaryota</taxon>
        <taxon>Metazoa</taxon>
        <taxon>Spiralia</taxon>
        <taxon>Gnathifera</taxon>
        <taxon>Rotifera</taxon>
        <taxon>Eurotatoria</taxon>
        <taxon>Bdelloidea</taxon>
        <taxon>Philodinida</taxon>
        <taxon>Philodinidae</taxon>
        <taxon>Rotaria</taxon>
    </lineage>
</organism>
<evidence type="ECO:0000313" key="2">
    <source>
        <dbReference type="EMBL" id="CAF5202117.1"/>
    </source>
</evidence>
<reference evidence="2" key="1">
    <citation type="submission" date="2021-02" db="EMBL/GenBank/DDBJ databases">
        <authorList>
            <person name="Nowell W R."/>
        </authorList>
    </citation>
    <scope>NUCLEOTIDE SEQUENCE</scope>
</reference>